<organism evidence="1 2">
    <name type="scientific">Effrenium voratum</name>
    <dbReference type="NCBI Taxonomy" id="2562239"/>
    <lineage>
        <taxon>Eukaryota</taxon>
        <taxon>Sar</taxon>
        <taxon>Alveolata</taxon>
        <taxon>Dinophyceae</taxon>
        <taxon>Suessiales</taxon>
        <taxon>Symbiodiniaceae</taxon>
        <taxon>Effrenium</taxon>
    </lineage>
</organism>
<evidence type="ECO:0000313" key="2">
    <source>
        <dbReference type="Proteomes" id="UP001178507"/>
    </source>
</evidence>
<dbReference type="AlphaFoldDB" id="A0AA36J648"/>
<gene>
    <name evidence="1" type="ORF">EVOR1521_LOCUS23279</name>
</gene>
<dbReference type="InterPro" id="IPR036770">
    <property type="entry name" value="Ankyrin_rpt-contain_sf"/>
</dbReference>
<dbReference type="Proteomes" id="UP001178507">
    <property type="component" value="Unassembled WGS sequence"/>
</dbReference>
<reference evidence="1" key="1">
    <citation type="submission" date="2023-08" db="EMBL/GenBank/DDBJ databases">
        <authorList>
            <person name="Chen Y."/>
            <person name="Shah S."/>
            <person name="Dougan E. K."/>
            <person name="Thang M."/>
            <person name="Chan C."/>
        </authorList>
    </citation>
    <scope>NUCLEOTIDE SEQUENCE</scope>
</reference>
<dbReference type="EMBL" id="CAUJNA010003349">
    <property type="protein sequence ID" value="CAJ1399807.1"/>
    <property type="molecule type" value="Genomic_DNA"/>
</dbReference>
<comment type="caution">
    <text evidence="1">The sequence shown here is derived from an EMBL/GenBank/DDBJ whole genome shotgun (WGS) entry which is preliminary data.</text>
</comment>
<protein>
    <submittedName>
        <fullName evidence="1">Uncharacterized protein</fullName>
    </submittedName>
</protein>
<evidence type="ECO:0000313" key="1">
    <source>
        <dbReference type="EMBL" id="CAJ1399807.1"/>
    </source>
</evidence>
<name>A0AA36J648_9DINO</name>
<accession>A0AA36J648</accession>
<dbReference type="Gene3D" id="1.25.40.20">
    <property type="entry name" value="Ankyrin repeat-containing domain"/>
    <property type="match status" value="1"/>
</dbReference>
<sequence length="273" mass="30143">MSIDANLEDCVSPMQQRCGWNPASCWDRDDDCSTCAPSPSASVGFDISPASSKERPERARVSLPTIDDGTKDIHVPWPQGVALDLSTPPQSPRSFFPKDFCSPRGSVPLSCPRAPQRSKAPPLMQALQSGADCHATCLAVEAVLAQDPEAAQLPFIECNFEPPLCCAVRSFCDAQVIRLLIERQADVHLCDSSERTALDIVNYRVQNFATAYDFMCHTFAQRMQEDNEIVEVLHKAGAVARKIEKPGVAENLDFLNLFRSPSSFMEHLPIFCR</sequence>
<proteinExistence type="predicted"/>
<keyword evidence="2" id="KW-1185">Reference proteome</keyword>